<dbReference type="GO" id="GO:0016787">
    <property type="term" value="F:hydrolase activity"/>
    <property type="evidence" value="ECO:0007669"/>
    <property type="project" value="UniProtKB-KW"/>
</dbReference>
<evidence type="ECO:0000313" key="3">
    <source>
        <dbReference type="Proteomes" id="UP000077519"/>
    </source>
</evidence>
<dbReference type="InterPro" id="IPR050228">
    <property type="entry name" value="Carboxylesterase_BioH"/>
</dbReference>
<dbReference type="RefSeq" id="WP_068426036.1">
    <property type="nucleotide sequence ID" value="NZ_LVHI01000012.1"/>
</dbReference>
<gene>
    <name evidence="2" type="ORF">A3K89_03450</name>
</gene>
<protein>
    <submittedName>
        <fullName evidence="2">Hydrolase</fullName>
    </submittedName>
</protein>
<dbReference type="SUPFAM" id="SSF53474">
    <property type="entry name" value="alpha/beta-Hydrolases"/>
    <property type="match status" value="1"/>
</dbReference>
<dbReference type="InterPro" id="IPR000073">
    <property type="entry name" value="AB_hydrolase_1"/>
</dbReference>
<evidence type="ECO:0000259" key="1">
    <source>
        <dbReference type="Pfam" id="PF12697"/>
    </source>
</evidence>
<dbReference type="Gene3D" id="3.40.50.1820">
    <property type="entry name" value="alpha/beta hydrolase"/>
    <property type="match status" value="1"/>
</dbReference>
<organism evidence="2 3">
    <name type="scientific">Rhodococcoides kyotonense</name>
    <dbReference type="NCBI Taxonomy" id="398843"/>
    <lineage>
        <taxon>Bacteria</taxon>
        <taxon>Bacillati</taxon>
        <taxon>Actinomycetota</taxon>
        <taxon>Actinomycetes</taxon>
        <taxon>Mycobacteriales</taxon>
        <taxon>Nocardiaceae</taxon>
        <taxon>Rhodococcoides</taxon>
    </lineage>
</organism>
<sequence>MRQRTQGRSTVVADDGTALAVRESGDPNAPMTVVFVHGHCLAKESWADVQDELAATWGDDIHMVSYDHRGHGASGSADASTYTIEQLGRDLAAVVRTTVPTGRYVVVGHSMGGMTAMAYARQQLGELGDRLVGVGLVATAASGLAEDGLGAYLAHPLVSMFQSAVRHAPSVMGRSKRLSRGICAPIVRAAGCGSRRVSPRVVAVATAMLNDTSVVTMAAFLKSLHDFDESKSIAALAVVPTFVLCGSDDVMTPMQHSEAISRHLPAARLVTVEKAGHMVVLERAREVADAVATLVERAIADTRTLEIAL</sequence>
<dbReference type="InterPro" id="IPR029058">
    <property type="entry name" value="AB_hydrolase_fold"/>
</dbReference>
<proteinExistence type="predicted"/>
<keyword evidence="3" id="KW-1185">Reference proteome</keyword>
<evidence type="ECO:0000313" key="2">
    <source>
        <dbReference type="EMBL" id="OAK54929.1"/>
    </source>
</evidence>
<dbReference type="PANTHER" id="PTHR43194">
    <property type="entry name" value="HYDROLASE ALPHA/BETA FOLD FAMILY"/>
    <property type="match status" value="1"/>
</dbReference>
<dbReference type="AlphaFoldDB" id="A0A177YI89"/>
<feature type="domain" description="AB hydrolase-1" evidence="1">
    <location>
        <begin position="33"/>
        <end position="290"/>
    </location>
</feature>
<keyword evidence="2" id="KW-0378">Hydrolase</keyword>
<dbReference type="EMBL" id="LVHI01000012">
    <property type="protein sequence ID" value="OAK54929.1"/>
    <property type="molecule type" value="Genomic_DNA"/>
</dbReference>
<name>A0A177YI89_9NOCA</name>
<dbReference type="PANTHER" id="PTHR43194:SF2">
    <property type="entry name" value="PEROXISOMAL MEMBRANE PROTEIN LPX1"/>
    <property type="match status" value="1"/>
</dbReference>
<accession>A0A177YI89</accession>
<dbReference type="Proteomes" id="UP000077519">
    <property type="component" value="Unassembled WGS sequence"/>
</dbReference>
<dbReference type="Pfam" id="PF12697">
    <property type="entry name" value="Abhydrolase_6"/>
    <property type="match status" value="1"/>
</dbReference>
<reference evidence="2 3" key="1">
    <citation type="submission" date="2016-03" db="EMBL/GenBank/DDBJ databases">
        <title>Genome sequence of Rhodococcus kyotonensis KB10.</title>
        <authorList>
            <person name="Jeong H."/>
            <person name="Hong C.E."/>
            <person name="Jo S.H."/>
            <person name="Park J.M."/>
        </authorList>
    </citation>
    <scope>NUCLEOTIDE SEQUENCE [LARGE SCALE GENOMIC DNA]</scope>
    <source>
        <strain evidence="2 3">KB10</strain>
    </source>
</reference>
<comment type="caution">
    <text evidence="2">The sequence shown here is derived from an EMBL/GenBank/DDBJ whole genome shotgun (WGS) entry which is preliminary data.</text>
</comment>